<dbReference type="AlphaFoldDB" id="A0AAV4E2L3"/>
<dbReference type="Gene3D" id="2.40.320.10">
    <property type="entry name" value="Hypothetical Protein Pfu-838710-001"/>
    <property type="match status" value="1"/>
</dbReference>
<proteinExistence type="predicted"/>
<evidence type="ECO:0000313" key="1">
    <source>
        <dbReference type="EMBL" id="GFO50635.1"/>
    </source>
</evidence>
<organism evidence="1 2">
    <name type="scientific">Plakobranchus ocellatus</name>
    <dbReference type="NCBI Taxonomy" id="259542"/>
    <lineage>
        <taxon>Eukaryota</taxon>
        <taxon>Metazoa</taxon>
        <taxon>Spiralia</taxon>
        <taxon>Lophotrochozoa</taxon>
        <taxon>Mollusca</taxon>
        <taxon>Gastropoda</taxon>
        <taxon>Heterobranchia</taxon>
        <taxon>Euthyneura</taxon>
        <taxon>Panpulmonata</taxon>
        <taxon>Sacoglossa</taxon>
        <taxon>Placobranchoidea</taxon>
        <taxon>Plakobranchidae</taxon>
        <taxon>Plakobranchus</taxon>
    </lineage>
</organism>
<dbReference type="PANTHER" id="PTHR21028">
    <property type="entry name" value="SI:CH211-156B7.4"/>
    <property type="match status" value="1"/>
</dbReference>
<dbReference type="InterPro" id="IPR033469">
    <property type="entry name" value="CYTH-like_dom_sf"/>
</dbReference>
<protein>
    <submittedName>
        <fullName evidence="1">Mitochondrial 2-oxoglutarate/malate carrier protein</fullName>
    </submittedName>
</protein>
<dbReference type="CDD" id="cd07890">
    <property type="entry name" value="CYTH-like_AC_IV-like"/>
    <property type="match status" value="1"/>
</dbReference>
<reference evidence="1 2" key="1">
    <citation type="journal article" date="2021" name="Elife">
        <title>Chloroplast acquisition without the gene transfer in kleptoplastic sea slugs, Plakobranchus ocellatus.</title>
        <authorList>
            <person name="Maeda T."/>
            <person name="Takahashi S."/>
            <person name="Yoshida T."/>
            <person name="Shimamura S."/>
            <person name="Takaki Y."/>
            <person name="Nagai Y."/>
            <person name="Toyoda A."/>
            <person name="Suzuki Y."/>
            <person name="Arimoto A."/>
            <person name="Ishii H."/>
            <person name="Satoh N."/>
            <person name="Nishiyama T."/>
            <person name="Hasebe M."/>
            <person name="Maruyama T."/>
            <person name="Minagawa J."/>
            <person name="Obokata J."/>
            <person name="Shigenobu S."/>
        </authorList>
    </citation>
    <scope>NUCLEOTIDE SEQUENCE [LARGE SCALE GENOMIC DNA]</scope>
</reference>
<dbReference type="Proteomes" id="UP000735302">
    <property type="component" value="Unassembled WGS sequence"/>
</dbReference>
<sequence length="126" mass="14181">MPRNVEIKARVRDSVSLTKRARELAGNDGIHMEQVDTFFNAREGRLKLRSVKGEKAKLIQYSRPDQNGPKLSDFHIAWVEDAESLKLETSILRHCGSHKILPNEGFPNCSQSLLCSVSEHPKGSEI</sequence>
<dbReference type="SUPFAM" id="SSF55154">
    <property type="entry name" value="CYTH-like phosphatases"/>
    <property type="match status" value="1"/>
</dbReference>
<evidence type="ECO:0000313" key="2">
    <source>
        <dbReference type="Proteomes" id="UP000735302"/>
    </source>
</evidence>
<dbReference type="InterPro" id="IPR008173">
    <property type="entry name" value="Adenylyl_cyclase_CyaB"/>
</dbReference>
<dbReference type="PANTHER" id="PTHR21028:SF2">
    <property type="entry name" value="CYTH DOMAIN-CONTAINING PROTEIN"/>
    <property type="match status" value="1"/>
</dbReference>
<dbReference type="EMBL" id="BLXT01008617">
    <property type="protein sequence ID" value="GFO50635.1"/>
    <property type="molecule type" value="Genomic_DNA"/>
</dbReference>
<keyword evidence="2" id="KW-1185">Reference proteome</keyword>
<comment type="caution">
    <text evidence="1">The sequence shown here is derived from an EMBL/GenBank/DDBJ whole genome shotgun (WGS) entry which is preliminary data.</text>
</comment>
<name>A0AAV4E2L3_9GAST</name>
<accession>A0AAV4E2L3</accession>
<gene>
    <name evidence="1" type="ORF">PoB_007714000</name>
</gene>